<dbReference type="AlphaFoldDB" id="A0AAV4NT37"/>
<dbReference type="Proteomes" id="UP001054945">
    <property type="component" value="Unassembled WGS sequence"/>
</dbReference>
<dbReference type="EMBL" id="BPLR01003627">
    <property type="protein sequence ID" value="GIX86915.1"/>
    <property type="molecule type" value="Genomic_DNA"/>
</dbReference>
<comment type="caution">
    <text evidence="1">The sequence shown here is derived from an EMBL/GenBank/DDBJ whole genome shotgun (WGS) entry which is preliminary data.</text>
</comment>
<name>A0AAV4NT37_CAEEX</name>
<reference evidence="1 2" key="1">
    <citation type="submission" date="2021-06" db="EMBL/GenBank/DDBJ databases">
        <title>Caerostris extrusa draft genome.</title>
        <authorList>
            <person name="Kono N."/>
            <person name="Arakawa K."/>
        </authorList>
    </citation>
    <scope>NUCLEOTIDE SEQUENCE [LARGE SCALE GENOMIC DNA]</scope>
</reference>
<keyword evidence="2" id="KW-1185">Reference proteome</keyword>
<proteinExistence type="predicted"/>
<organism evidence="1 2">
    <name type="scientific">Caerostris extrusa</name>
    <name type="common">Bark spider</name>
    <name type="synonym">Caerostris bankana</name>
    <dbReference type="NCBI Taxonomy" id="172846"/>
    <lineage>
        <taxon>Eukaryota</taxon>
        <taxon>Metazoa</taxon>
        <taxon>Ecdysozoa</taxon>
        <taxon>Arthropoda</taxon>
        <taxon>Chelicerata</taxon>
        <taxon>Arachnida</taxon>
        <taxon>Araneae</taxon>
        <taxon>Araneomorphae</taxon>
        <taxon>Entelegynae</taxon>
        <taxon>Araneoidea</taxon>
        <taxon>Araneidae</taxon>
        <taxon>Caerostris</taxon>
    </lineage>
</organism>
<gene>
    <name evidence="1" type="ORF">CEXT_649201</name>
</gene>
<evidence type="ECO:0000313" key="2">
    <source>
        <dbReference type="Proteomes" id="UP001054945"/>
    </source>
</evidence>
<evidence type="ECO:0000313" key="1">
    <source>
        <dbReference type="EMBL" id="GIX86915.1"/>
    </source>
</evidence>
<sequence>MPDFTGNRFHETQVDTFLWILCSCSFFNKLSDASRQECNVWGVINLEIHQVGQELQRGEGNAATIASYLLWVTVPVAS</sequence>
<accession>A0AAV4NT37</accession>
<protein>
    <submittedName>
        <fullName evidence="1">Uncharacterized protein</fullName>
    </submittedName>
</protein>